<proteinExistence type="predicted"/>
<accession>A0A4C1VCP9</accession>
<name>A0A4C1VCP9_EUMVA</name>
<dbReference type="EMBL" id="BGZK01000325">
    <property type="protein sequence ID" value="GBP36918.1"/>
    <property type="molecule type" value="Genomic_DNA"/>
</dbReference>
<reference evidence="1 2" key="1">
    <citation type="journal article" date="2019" name="Commun. Biol.">
        <title>The bagworm genome reveals a unique fibroin gene that provides high tensile strength.</title>
        <authorList>
            <person name="Kono N."/>
            <person name="Nakamura H."/>
            <person name="Ohtoshi R."/>
            <person name="Tomita M."/>
            <person name="Numata K."/>
            <person name="Arakawa K."/>
        </authorList>
    </citation>
    <scope>NUCLEOTIDE SEQUENCE [LARGE SCALE GENOMIC DNA]</scope>
</reference>
<sequence length="113" mass="13363">MLTTTPTSCHHDVPTYYREKFKESLIYLPNGWISEEWLLMSVRRPPYLPVDHVIQLSRDARAKHRPIVWATHEDHILFPGTFSSFIAHHLQRQITYDIDIVSHEVEVLMKTVQ</sequence>
<gene>
    <name evidence="1" type="ORF">EVAR_23220_1</name>
</gene>
<protein>
    <submittedName>
        <fullName evidence="1">Uncharacterized protein</fullName>
    </submittedName>
</protein>
<evidence type="ECO:0000313" key="1">
    <source>
        <dbReference type="EMBL" id="GBP36918.1"/>
    </source>
</evidence>
<organism evidence="1 2">
    <name type="scientific">Eumeta variegata</name>
    <name type="common">Bagworm moth</name>
    <name type="synonym">Eumeta japonica</name>
    <dbReference type="NCBI Taxonomy" id="151549"/>
    <lineage>
        <taxon>Eukaryota</taxon>
        <taxon>Metazoa</taxon>
        <taxon>Ecdysozoa</taxon>
        <taxon>Arthropoda</taxon>
        <taxon>Hexapoda</taxon>
        <taxon>Insecta</taxon>
        <taxon>Pterygota</taxon>
        <taxon>Neoptera</taxon>
        <taxon>Endopterygota</taxon>
        <taxon>Lepidoptera</taxon>
        <taxon>Glossata</taxon>
        <taxon>Ditrysia</taxon>
        <taxon>Tineoidea</taxon>
        <taxon>Psychidae</taxon>
        <taxon>Oiketicinae</taxon>
        <taxon>Eumeta</taxon>
    </lineage>
</organism>
<dbReference type="AlphaFoldDB" id="A0A4C1VCP9"/>
<dbReference type="Proteomes" id="UP000299102">
    <property type="component" value="Unassembled WGS sequence"/>
</dbReference>
<evidence type="ECO:0000313" key="2">
    <source>
        <dbReference type="Proteomes" id="UP000299102"/>
    </source>
</evidence>
<comment type="caution">
    <text evidence="1">The sequence shown here is derived from an EMBL/GenBank/DDBJ whole genome shotgun (WGS) entry which is preliminary data.</text>
</comment>
<keyword evidence="2" id="KW-1185">Reference proteome</keyword>